<dbReference type="CDD" id="cd07067">
    <property type="entry name" value="HP_PGM_like"/>
    <property type="match status" value="1"/>
</dbReference>
<dbReference type="RefSeq" id="WP_163902274.1">
    <property type="nucleotide sequence ID" value="NZ_CP048427.1"/>
</dbReference>
<dbReference type="InterPro" id="IPR013078">
    <property type="entry name" value="His_Pase_superF_clade-1"/>
</dbReference>
<dbReference type="PANTHER" id="PTHR47623:SF1">
    <property type="entry name" value="OS09G0287300 PROTEIN"/>
    <property type="match status" value="1"/>
</dbReference>
<sequence length="181" mass="19698">MSNKNRDAPAGGRRLILLRHAKSDWPDGVDDKKRPLADRGRKAASLMGDYLEREGLVPDLVLVSTAERTQQTWGRVKKAFSQAPEVRDADAIYEAPAETLMSVLKGVEPAFRVVMMIGHNPGMEDLAAKLIGGGDPEALRRISEKYPTGGLAVIDFTADTWQAIGSASGVLERFVTPRSLV</sequence>
<dbReference type="EMBL" id="JAAKZH010000005">
    <property type="protein sequence ID" value="NGO65283.1"/>
    <property type="molecule type" value="Genomic_DNA"/>
</dbReference>
<gene>
    <name evidence="1" type="ORF">G6N76_16550</name>
</gene>
<keyword evidence="2" id="KW-1185">Reference proteome</keyword>
<dbReference type="AlphaFoldDB" id="A0A6M1S2W7"/>
<accession>A0A6M1S2W7</accession>
<name>A0A6M1S2W7_9HYPH</name>
<dbReference type="Pfam" id="PF00300">
    <property type="entry name" value="His_Phos_1"/>
    <property type="match status" value="1"/>
</dbReference>
<proteinExistence type="predicted"/>
<dbReference type="SMART" id="SM00855">
    <property type="entry name" value="PGAM"/>
    <property type="match status" value="1"/>
</dbReference>
<dbReference type="Proteomes" id="UP000477849">
    <property type="component" value="Unassembled WGS sequence"/>
</dbReference>
<dbReference type="PANTHER" id="PTHR47623">
    <property type="entry name" value="OS09G0287300 PROTEIN"/>
    <property type="match status" value="1"/>
</dbReference>
<protein>
    <submittedName>
        <fullName evidence="1">Histidine phosphatase family protein</fullName>
    </submittedName>
</protein>
<dbReference type="SUPFAM" id="SSF53254">
    <property type="entry name" value="Phosphoglycerate mutase-like"/>
    <property type="match status" value="1"/>
</dbReference>
<evidence type="ECO:0000313" key="1">
    <source>
        <dbReference type="EMBL" id="NGO65283.1"/>
    </source>
</evidence>
<dbReference type="Gene3D" id="3.40.50.1240">
    <property type="entry name" value="Phosphoglycerate mutase-like"/>
    <property type="match status" value="1"/>
</dbReference>
<comment type="caution">
    <text evidence="1">The sequence shown here is derived from an EMBL/GenBank/DDBJ whole genome shotgun (WGS) entry which is preliminary data.</text>
</comment>
<reference evidence="1 2" key="1">
    <citation type="submission" date="2020-02" db="EMBL/GenBank/DDBJ databases">
        <title>Genome sequence of the type strain CCBAU10050 of Rhizobium daejeonense.</title>
        <authorList>
            <person name="Gao J."/>
            <person name="Sun J."/>
        </authorList>
    </citation>
    <scope>NUCLEOTIDE SEQUENCE [LARGE SCALE GENOMIC DNA]</scope>
    <source>
        <strain evidence="1 2">CCBAU10050</strain>
    </source>
</reference>
<organism evidence="1 2">
    <name type="scientific">Rhizobium daejeonense</name>
    <dbReference type="NCBI Taxonomy" id="240521"/>
    <lineage>
        <taxon>Bacteria</taxon>
        <taxon>Pseudomonadati</taxon>
        <taxon>Pseudomonadota</taxon>
        <taxon>Alphaproteobacteria</taxon>
        <taxon>Hyphomicrobiales</taxon>
        <taxon>Rhizobiaceae</taxon>
        <taxon>Rhizobium/Agrobacterium group</taxon>
        <taxon>Rhizobium</taxon>
    </lineage>
</organism>
<evidence type="ECO:0000313" key="2">
    <source>
        <dbReference type="Proteomes" id="UP000477849"/>
    </source>
</evidence>
<dbReference type="InterPro" id="IPR029033">
    <property type="entry name" value="His_PPase_superfam"/>
</dbReference>